<dbReference type="KEGG" id="hbs:IPV69_20910"/>
<dbReference type="RefSeq" id="WP_206291670.1">
    <property type="nucleotide sequence ID" value="NZ_CP063458.1"/>
</dbReference>
<reference evidence="3 4" key="1">
    <citation type="submission" date="2020-10" db="EMBL/GenBank/DDBJ databases">
        <title>Wide distribution of Phycisphaera-like planctomycetes from WD2101 soil group in peatlands and genome analysis of the first cultivated representative.</title>
        <authorList>
            <person name="Dedysh S.N."/>
            <person name="Beletsky A.V."/>
            <person name="Ivanova A."/>
            <person name="Kulichevskaya I.S."/>
            <person name="Suzina N.E."/>
            <person name="Philippov D.A."/>
            <person name="Rakitin A.L."/>
            <person name="Mardanov A.V."/>
            <person name="Ravin N.V."/>
        </authorList>
    </citation>
    <scope>NUCLEOTIDE SEQUENCE [LARGE SCALE GENOMIC DNA]</scope>
    <source>
        <strain evidence="3 4">M1803</strain>
    </source>
</reference>
<accession>A0A7M2WV12</accession>
<evidence type="ECO:0000313" key="3">
    <source>
        <dbReference type="EMBL" id="QOV88671.1"/>
    </source>
</evidence>
<keyword evidence="1" id="KW-1133">Transmembrane helix</keyword>
<feature type="transmembrane region" description="Helical" evidence="1">
    <location>
        <begin position="292"/>
        <end position="315"/>
    </location>
</feature>
<dbReference type="Gene3D" id="3.90.132.10">
    <property type="entry name" value="Leishmanolysin , domain 2"/>
    <property type="match status" value="1"/>
</dbReference>
<dbReference type="InterPro" id="IPR024079">
    <property type="entry name" value="MetalloPept_cat_dom_sf"/>
</dbReference>
<name>A0A7M2WV12_9BACT</name>
<feature type="chain" id="PRO_5034645956" description="PEP-CTERM sorting domain-containing protein" evidence="2">
    <location>
        <begin position="22"/>
        <end position="320"/>
    </location>
</feature>
<dbReference type="Gene3D" id="3.40.390.10">
    <property type="entry name" value="Collagenase (Catalytic Domain)"/>
    <property type="match status" value="1"/>
</dbReference>
<evidence type="ECO:0000256" key="2">
    <source>
        <dbReference type="SAM" id="SignalP"/>
    </source>
</evidence>
<evidence type="ECO:0000313" key="4">
    <source>
        <dbReference type="Proteomes" id="UP000593765"/>
    </source>
</evidence>
<keyword evidence="1" id="KW-0812">Transmembrane</keyword>
<sequence>MNRFKVCALVLVLCFTARAFGAINFTADYSLEGAGEGFNDPVNGAQRKAAFEFTLGFVGSYFAPRYAGETVVVRAKFDPLGGTASSAVLASASASSFGRDFAGASQASTFYPRALVNHLSGSDSNGATAEIDITFNSDVDNSTVLGGTSWYYGTNRTPGANIDMVTTAMHEIGHGLGFSSFLTSTGAYNGSFPSIWDRFLNTSNVGGTRLPSLASDALRLAERTGNDLWWDGANGVAGNGGTRPRIYAPTTFSSGSSLSHLDETIHPSDLMSPFDSGPANYSSMDLGMFQDMGWLLVPEPSAFILIGVALFPTLARRSRR</sequence>
<evidence type="ECO:0008006" key="5">
    <source>
        <dbReference type="Google" id="ProtNLM"/>
    </source>
</evidence>
<dbReference type="AlphaFoldDB" id="A0A7M2WV12"/>
<evidence type="ECO:0000256" key="1">
    <source>
        <dbReference type="SAM" id="Phobius"/>
    </source>
</evidence>
<dbReference type="SUPFAM" id="SSF55486">
    <property type="entry name" value="Metalloproteases ('zincins'), catalytic domain"/>
    <property type="match status" value="1"/>
</dbReference>
<gene>
    <name evidence="3" type="ORF">IPV69_20910</name>
</gene>
<organism evidence="3 4">
    <name type="scientific">Humisphaera borealis</name>
    <dbReference type="NCBI Taxonomy" id="2807512"/>
    <lineage>
        <taxon>Bacteria</taxon>
        <taxon>Pseudomonadati</taxon>
        <taxon>Planctomycetota</taxon>
        <taxon>Phycisphaerae</taxon>
        <taxon>Tepidisphaerales</taxon>
        <taxon>Tepidisphaeraceae</taxon>
        <taxon>Humisphaera</taxon>
    </lineage>
</organism>
<dbReference type="Proteomes" id="UP000593765">
    <property type="component" value="Chromosome"/>
</dbReference>
<keyword evidence="4" id="KW-1185">Reference proteome</keyword>
<keyword evidence="2" id="KW-0732">Signal</keyword>
<proteinExistence type="predicted"/>
<feature type="signal peptide" evidence="2">
    <location>
        <begin position="1"/>
        <end position="21"/>
    </location>
</feature>
<protein>
    <recommendedName>
        <fullName evidence="5">PEP-CTERM sorting domain-containing protein</fullName>
    </recommendedName>
</protein>
<dbReference type="GO" id="GO:0008237">
    <property type="term" value="F:metallopeptidase activity"/>
    <property type="evidence" value="ECO:0007669"/>
    <property type="project" value="InterPro"/>
</dbReference>
<dbReference type="EMBL" id="CP063458">
    <property type="protein sequence ID" value="QOV88671.1"/>
    <property type="molecule type" value="Genomic_DNA"/>
</dbReference>
<keyword evidence="1" id="KW-0472">Membrane</keyword>